<name>A0A507B444_9PEZI</name>
<dbReference type="EMBL" id="SKBQ01000276">
    <property type="protein sequence ID" value="TPX14517.1"/>
    <property type="molecule type" value="Genomic_DNA"/>
</dbReference>
<organism evidence="1 2">
    <name type="scientific">Thyridium curvatum</name>
    <dbReference type="NCBI Taxonomy" id="1093900"/>
    <lineage>
        <taxon>Eukaryota</taxon>
        <taxon>Fungi</taxon>
        <taxon>Dikarya</taxon>
        <taxon>Ascomycota</taxon>
        <taxon>Pezizomycotina</taxon>
        <taxon>Sordariomycetes</taxon>
        <taxon>Sordariomycetidae</taxon>
        <taxon>Thyridiales</taxon>
        <taxon>Thyridiaceae</taxon>
        <taxon>Thyridium</taxon>
    </lineage>
</organism>
<dbReference type="InParanoid" id="A0A507B444"/>
<dbReference type="Proteomes" id="UP000319257">
    <property type="component" value="Unassembled WGS sequence"/>
</dbReference>
<protein>
    <submittedName>
        <fullName evidence="1">Uncharacterized protein</fullName>
    </submittedName>
</protein>
<sequence>MPDDGEAIETELLHHRELIARHRPLGVSRCIDMLRTAAVAISPQIGGDHGVVARQDRGDTMPGDVGLRVSMEQKQGRTAPAYERGDRRTFGLDIVTLESFKHGSCPASFDRCL</sequence>
<evidence type="ECO:0000313" key="1">
    <source>
        <dbReference type="EMBL" id="TPX14517.1"/>
    </source>
</evidence>
<accession>A0A507B444</accession>
<reference evidence="1 2" key="1">
    <citation type="submission" date="2019-06" db="EMBL/GenBank/DDBJ databases">
        <title>Draft genome sequence of the filamentous fungus Phialemoniopsis curvata isolated from diesel fuel.</title>
        <authorList>
            <person name="Varaljay V.A."/>
            <person name="Lyon W.J."/>
            <person name="Crouch A.L."/>
            <person name="Drake C.E."/>
            <person name="Hollomon J.M."/>
            <person name="Nadeau L.J."/>
            <person name="Nunn H.S."/>
            <person name="Stevenson B.S."/>
            <person name="Bojanowski C.L."/>
            <person name="Crookes-Goodson W.J."/>
        </authorList>
    </citation>
    <scope>NUCLEOTIDE SEQUENCE [LARGE SCALE GENOMIC DNA]</scope>
    <source>
        <strain evidence="1 2">D216</strain>
    </source>
</reference>
<proteinExistence type="predicted"/>
<dbReference type="AlphaFoldDB" id="A0A507B444"/>
<comment type="caution">
    <text evidence="1">The sequence shown here is derived from an EMBL/GenBank/DDBJ whole genome shotgun (WGS) entry which is preliminary data.</text>
</comment>
<gene>
    <name evidence="1" type="ORF">E0L32_012455</name>
</gene>
<evidence type="ECO:0000313" key="2">
    <source>
        <dbReference type="Proteomes" id="UP000319257"/>
    </source>
</evidence>
<keyword evidence="2" id="KW-1185">Reference proteome</keyword>
<feature type="non-terminal residue" evidence="1">
    <location>
        <position position="113"/>
    </location>
</feature>